<reference evidence="6 8" key="2">
    <citation type="submission" date="2020-08" db="EMBL/GenBank/DDBJ databases">
        <title>Genomic Encyclopedia of Type Strains, Phase IV (KMG-IV): sequencing the most valuable type-strain genomes for metagenomic binning, comparative biology and taxonomic classification.</title>
        <authorList>
            <person name="Goeker M."/>
        </authorList>
    </citation>
    <scope>NUCLEOTIDE SEQUENCE [LARGE SCALE GENOMIC DNA]</scope>
    <source>
        <strain evidence="6 8">DSM 103679</strain>
    </source>
</reference>
<dbReference type="Gene3D" id="2.60.34.10">
    <property type="entry name" value="Substrate Binding Domain Of DNAk, Chain A, domain 1"/>
    <property type="match status" value="1"/>
</dbReference>
<evidence type="ECO:0000259" key="5">
    <source>
        <dbReference type="PROSITE" id="PS51782"/>
    </source>
</evidence>
<feature type="region of interest" description="Disordered" evidence="3">
    <location>
        <begin position="117"/>
        <end position="197"/>
    </location>
</feature>
<dbReference type="InterPro" id="IPR013126">
    <property type="entry name" value="Hsp_70_fam"/>
</dbReference>
<dbReference type="Proteomes" id="UP000578697">
    <property type="component" value="Unassembled WGS sequence"/>
</dbReference>
<dbReference type="SUPFAM" id="SSF54106">
    <property type="entry name" value="LysM domain"/>
    <property type="match status" value="1"/>
</dbReference>
<keyword evidence="1" id="KW-0547">Nucleotide-binding</keyword>
<dbReference type="InterPro" id="IPR029047">
    <property type="entry name" value="HSP70_peptide-bd_sf"/>
</dbReference>
<dbReference type="EMBL" id="CP031517">
    <property type="protein sequence ID" value="QOS40944.1"/>
    <property type="molecule type" value="Genomic_DNA"/>
</dbReference>
<evidence type="ECO:0000313" key="7">
    <source>
        <dbReference type="EMBL" id="QOS40944.1"/>
    </source>
</evidence>
<evidence type="ECO:0000313" key="9">
    <source>
        <dbReference type="Proteomes" id="UP000593591"/>
    </source>
</evidence>
<feature type="compositionally biased region" description="Acidic residues" evidence="3">
    <location>
        <begin position="448"/>
        <end position="465"/>
    </location>
</feature>
<dbReference type="SMART" id="SM00257">
    <property type="entry name" value="LysM"/>
    <property type="match status" value="1"/>
</dbReference>
<feature type="region of interest" description="Disordered" evidence="3">
    <location>
        <begin position="218"/>
        <end position="538"/>
    </location>
</feature>
<evidence type="ECO:0000256" key="3">
    <source>
        <dbReference type="SAM" id="MobiDB-lite"/>
    </source>
</evidence>
<dbReference type="CDD" id="cd00118">
    <property type="entry name" value="LysM"/>
    <property type="match status" value="1"/>
</dbReference>
<keyword evidence="4" id="KW-1133">Transmembrane helix</keyword>
<reference evidence="7 9" key="1">
    <citation type="submission" date="2018-08" db="EMBL/GenBank/DDBJ databases">
        <title>The first complete genome of Treponema rectale (CHPAT), a commensal spirochete of the bovine rectum.</title>
        <authorList>
            <person name="Staton G.J."/>
            <person name="Clegg S.R."/>
            <person name="Carter S.D."/>
            <person name="Radford A.D."/>
            <person name="Darby A."/>
            <person name="Hall N."/>
            <person name="Birtles R.J."/>
            <person name="Evans N.J."/>
        </authorList>
    </citation>
    <scope>NUCLEOTIDE SEQUENCE [LARGE SCALE GENOMIC DNA]</scope>
    <source>
        <strain evidence="7 9">CHPA</strain>
    </source>
</reference>
<dbReference type="Gene3D" id="3.10.350.10">
    <property type="entry name" value="LysM domain"/>
    <property type="match status" value="1"/>
</dbReference>
<dbReference type="Proteomes" id="UP000593591">
    <property type="component" value="Chromosome"/>
</dbReference>
<dbReference type="PROSITE" id="PS51782">
    <property type="entry name" value="LYSM"/>
    <property type="match status" value="1"/>
</dbReference>
<dbReference type="Pfam" id="PF00012">
    <property type="entry name" value="HSP70"/>
    <property type="match status" value="1"/>
</dbReference>
<proteinExistence type="predicted"/>
<evidence type="ECO:0000313" key="8">
    <source>
        <dbReference type="Proteomes" id="UP000578697"/>
    </source>
</evidence>
<feature type="compositionally biased region" description="Acidic residues" evidence="3">
    <location>
        <begin position="228"/>
        <end position="246"/>
    </location>
</feature>
<feature type="compositionally biased region" description="Acidic residues" evidence="3">
    <location>
        <begin position="269"/>
        <end position="282"/>
    </location>
</feature>
<evidence type="ECO:0000313" key="6">
    <source>
        <dbReference type="EMBL" id="MBB5219157.1"/>
    </source>
</evidence>
<dbReference type="InterPro" id="IPR018392">
    <property type="entry name" value="LysM"/>
</dbReference>
<name>A0A840SBL7_9SPIR</name>
<keyword evidence="2" id="KW-0067">ATP-binding</keyword>
<evidence type="ECO:0000256" key="2">
    <source>
        <dbReference type="ARBA" id="ARBA00022840"/>
    </source>
</evidence>
<keyword evidence="4" id="KW-0472">Membrane</keyword>
<dbReference type="GO" id="GO:0140662">
    <property type="term" value="F:ATP-dependent protein folding chaperone"/>
    <property type="evidence" value="ECO:0007669"/>
    <property type="project" value="InterPro"/>
</dbReference>
<keyword evidence="4" id="KW-0812">Transmembrane</keyword>
<dbReference type="AlphaFoldDB" id="A0A840SBL7"/>
<evidence type="ECO:0000256" key="4">
    <source>
        <dbReference type="SAM" id="Phobius"/>
    </source>
</evidence>
<dbReference type="EMBL" id="JACHFR010000002">
    <property type="protein sequence ID" value="MBB5219157.1"/>
    <property type="molecule type" value="Genomic_DNA"/>
</dbReference>
<dbReference type="Pfam" id="PF01476">
    <property type="entry name" value="LysM"/>
    <property type="match status" value="1"/>
</dbReference>
<feature type="transmembrane region" description="Helical" evidence="4">
    <location>
        <begin position="635"/>
        <end position="658"/>
    </location>
</feature>
<protein>
    <submittedName>
        <fullName evidence="7">LysM peptidoglycan-binding domain-containing protein</fullName>
    </submittedName>
    <submittedName>
        <fullName evidence="6">LysM repeat protein</fullName>
    </submittedName>
</protein>
<organism evidence="6 8">
    <name type="scientific">Treponema rectale</name>
    <dbReference type="NCBI Taxonomy" id="744512"/>
    <lineage>
        <taxon>Bacteria</taxon>
        <taxon>Pseudomonadati</taxon>
        <taxon>Spirochaetota</taxon>
        <taxon>Spirochaetia</taxon>
        <taxon>Spirochaetales</taxon>
        <taxon>Treponemataceae</taxon>
        <taxon>Treponema</taxon>
    </lineage>
</organism>
<dbReference type="InterPro" id="IPR036779">
    <property type="entry name" value="LysM_dom_sf"/>
</dbReference>
<feature type="compositionally biased region" description="Acidic residues" evidence="3">
    <location>
        <begin position="348"/>
        <end position="358"/>
    </location>
</feature>
<dbReference type="RefSeq" id="WP_184652580.1">
    <property type="nucleotide sequence ID" value="NZ_JACHFR010000002.1"/>
</dbReference>
<gene>
    <name evidence="7" type="ORF">DYE49_11005</name>
    <name evidence="6" type="ORF">HNP77_001526</name>
</gene>
<feature type="compositionally biased region" description="Acidic residues" evidence="3">
    <location>
        <begin position="159"/>
        <end position="179"/>
    </location>
</feature>
<accession>A0A840SBL7</accession>
<dbReference type="SUPFAM" id="SSF100920">
    <property type="entry name" value="Heat shock protein 70kD (HSP70), peptide-binding domain"/>
    <property type="match status" value="1"/>
</dbReference>
<evidence type="ECO:0000256" key="1">
    <source>
        <dbReference type="ARBA" id="ARBA00022741"/>
    </source>
</evidence>
<feature type="compositionally biased region" description="Acidic residues" evidence="3">
    <location>
        <begin position="133"/>
        <end position="145"/>
    </location>
</feature>
<feature type="compositionally biased region" description="Acidic residues" evidence="3">
    <location>
        <begin position="321"/>
        <end position="332"/>
    </location>
</feature>
<feature type="region of interest" description="Disordered" evidence="3">
    <location>
        <begin position="574"/>
        <end position="596"/>
    </location>
</feature>
<dbReference type="KEGG" id="trc:DYE49_11005"/>
<feature type="domain" description="LysM" evidence="5">
    <location>
        <begin position="749"/>
        <end position="796"/>
    </location>
</feature>
<sequence length="799" mass="86656">MKQIGIKLADGTFYPILNEGTAETKTLNLTTVQDNQTTVHVDLYRSESGSMDDAEYVDTLEIKQLNPHENGEPTLNLEISLDEKNELSAKINDPETGKNSETQVTLVSRTLLDRNSEPVNFNLDNAEPSLPEEPVESDTSSDDAFDNTIANDLPVFEEPVSEETAVSDEDLADFNEEEISVPVTEEDKTADSESDGGLSAADAALIAGGAALAGAGAYALASDKKDDESEPSESVEEPSGSVEEEINVPAAEENNDFEIPADILNDLPSQDEEVSEPEDESIDGVSLSMDELDVLGVGDNEKVDTAETAEEESAVIGPSPNDEDFSFDEVNEESQVSVDEAEPVKEETSDDFDFDSISESDPSLVESEVTDTVSDEVAVEETPAYTSADTSADDFSLPDFDAPEETSVSVEDSVPEETAAADDSVQTDDTFVADEAPAAEDFSLPDFDALEETAAENVAEEEVSIEETPVSEEPAAEDSTFTDTSADDFSLPDFDSPEETSVSVEDSVPEETAAADDTVQSDDTFVSDDVPAEEDFSLPDFDDSTDEQEAVAAASASAVGLSGVFDEDFGEPNLSTEDEFNTSSLDDDMYKTKDPTFQPNNNMFSDLYDKETLEGKSTYNSDYEDSDEIKKKTRVPVIICIVCAIICIIGALLVLFVIPSKINIFNKTKASEKETAVETPAEVETEEEPVADLSQDVVIEVVPPVEKTPEPEAVPEPAEPAKENEIVVVKEPEVAVPAVPKADKKKEPVTYKIKWGDTLWDIANAYYKNPWRYKFLARYNGIRNPDKIISGTYIKIPNE</sequence>
<keyword evidence="8" id="KW-1185">Reference proteome</keyword>
<feature type="compositionally biased region" description="Low complexity" evidence="3">
    <location>
        <begin position="466"/>
        <end position="489"/>
    </location>
</feature>
<dbReference type="GO" id="GO:0005524">
    <property type="term" value="F:ATP binding"/>
    <property type="evidence" value="ECO:0007669"/>
    <property type="project" value="UniProtKB-KW"/>
</dbReference>